<feature type="active site" description="Proton acceptor" evidence="8">
    <location>
        <position position="14"/>
    </location>
</feature>
<feature type="binding site" evidence="8">
    <location>
        <begin position="300"/>
        <end position="306"/>
    </location>
    <ligand>
        <name>substrate</name>
    </ligand>
</feature>
<dbReference type="HAMAP" id="MF_00011">
    <property type="entry name" value="Adenylosucc_synth"/>
    <property type="match status" value="1"/>
</dbReference>
<dbReference type="STRING" id="2718.CHUV0807_2249"/>
<feature type="binding site" evidence="8">
    <location>
        <begin position="332"/>
        <end position="334"/>
    </location>
    <ligand>
        <name>GTP</name>
        <dbReference type="ChEBI" id="CHEBI:37565"/>
    </ligand>
</feature>
<feature type="binding site" description="in other chain" evidence="8">
    <location>
        <position position="130"/>
    </location>
    <ligand>
        <name>IMP</name>
        <dbReference type="ChEBI" id="CHEBI:58053"/>
        <note>ligand shared between dimeric partners</note>
    </ligand>
</feature>
<evidence type="ECO:0000256" key="6">
    <source>
        <dbReference type="ARBA" id="ARBA00022842"/>
    </source>
</evidence>
<comment type="similarity">
    <text evidence="8 10">Belongs to the adenylosuccinate synthetase family.</text>
</comment>
<dbReference type="UniPathway" id="UPA00075">
    <property type="reaction ID" value="UER00335"/>
</dbReference>
<dbReference type="OrthoDB" id="9807553at2"/>
<evidence type="ECO:0000256" key="2">
    <source>
        <dbReference type="ARBA" id="ARBA00022598"/>
    </source>
</evidence>
<dbReference type="HOGENOM" id="CLU_029848_0_0_6"/>
<dbReference type="GO" id="GO:0004019">
    <property type="term" value="F:adenylosuccinate synthase activity"/>
    <property type="evidence" value="ECO:0007669"/>
    <property type="project" value="UniProtKB-UniRule"/>
</dbReference>
<feature type="binding site" description="in other chain" evidence="8">
    <location>
        <begin position="39"/>
        <end position="42"/>
    </location>
    <ligand>
        <name>IMP</name>
        <dbReference type="ChEBI" id="CHEBI:58053"/>
        <note>ligand shared between dimeric partners</note>
    </ligand>
</feature>
<dbReference type="InterPro" id="IPR042110">
    <property type="entry name" value="Adenylosuccinate_synth_dom2"/>
</dbReference>
<evidence type="ECO:0000313" key="12">
    <source>
        <dbReference type="Proteomes" id="UP000004870"/>
    </source>
</evidence>
<proteinExistence type="inferred from homology"/>
<evidence type="ECO:0000256" key="8">
    <source>
        <dbReference type="HAMAP-Rule" id="MF_00011"/>
    </source>
</evidence>
<dbReference type="GO" id="GO:0000287">
    <property type="term" value="F:magnesium ion binding"/>
    <property type="evidence" value="ECO:0007669"/>
    <property type="project" value="UniProtKB-UniRule"/>
</dbReference>
<feature type="binding site" evidence="8">
    <location>
        <position position="144"/>
    </location>
    <ligand>
        <name>IMP</name>
        <dbReference type="ChEBI" id="CHEBI:58053"/>
        <note>ligand shared between dimeric partners</note>
    </ligand>
</feature>
<evidence type="ECO:0000256" key="4">
    <source>
        <dbReference type="ARBA" id="ARBA00022741"/>
    </source>
</evidence>
<dbReference type="FunFam" id="3.90.170.10:FF:000001">
    <property type="entry name" value="Adenylosuccinate synthetase"/>
    <property type="match status" value="1"/>
</dbReference>
<dbReference type="CDD" id="cd03108">
    <property type="entry name" value="AdSS"/>
    <property type="match status" value="1"/>
</dbReference>
<feature type="binding site" evidence="8">
    <location>
        <begin position="13"/>
        <end position="19"/>
    </location>
    <ligand>
        <name>GTP</name>
        <dbReference type="ChEBI" id="CHEBI:37565"/>
    </ligand>
</feature>
<keyword evidence="3 8" id="KW-0479">Metal-binding</keyword>
<dbReference type="PANTHER" id="PTHR11846:SF0">
    <property type="entry name" value="ADENYLOSUCCINATE SYNTHETASE"/>
    <property type="match status" value="1"/>
</dbReference>
<dbReference type="InterPro" id="IPR042109">
    <property type="entry name" value="Adenylosuccinate_synth_dom1"/>
</dbReference>
<dbReference type="PROSITE" id="PS00513">
    <property type="entry name" value="ADENYLOSUCCIN_SYN_2"/>
    <property type="match status" value="1"/>
</dbReference>
<reference evidence="11 12" key="1">
    <citation type="submission" date="2009-08" db="EMBL/GenBank/DDBJ databases">
        <authorList>
            <person name="Qin X."/>
            <person name="Bachman B."/>
            <person name="Battles P."/>
            <person name="Bell A."/>
            <person name="Bess C."/>
            <person name="Bickham C."/>
            <person name="Chaboub L."/>
            <person name="Chen D."/>
            <person name="Coyle M."/>
            <person name="Deiros D.R."/>
            <person name="Dinh H."/>
            <person name="Forbes L."/>
            <person name="Fowler G."/>
            <person name="Francisco L."/>
            <person name="Fu Q."/>
            <person name="Gubbala S."/>
            <person name="Hale W."/>
            <person name="Han Y."/>
            <person name="Hemphill L."/>
            <person name="Highlander S.K."/>
            <person name="Hirani K."/>
            <person name="Hogues M."/>
            <person name="Jackson L."/>
            <person name="Jakkamsetti A."/>
            <person name="Javaid M."/>
            <person name="Jiang H."/>
            <person name="Korchina V."/>
            <person name="Kovar C."/>
            <person name="Lara F."/>
            <person name="Lee S."/>
            <person name="Mata R."/>
            <person name="Mathew T."/>
            <person name="Moen C."/>
            <person name="Morales K."/>
            <person name="Munidasa M."/>
            <person name="Nazareth L."/>
            <person name="Ngo R."/>
            <person name="Nguyen L."/>
            <person name="Okwuonu G."/>
            <person name="Ongeri F."/>
            <person name="Patil S."/>
            <person name="Petrosino J."/>
            <person name="Pham C."/>
            <person name="Pham P."/>
            <person name="Pu L.-L."/>
            <person name="Puazo M."/>
            <person name="Raj R."/>
            <person name="Reid J."/>
            <person name="Rouhana J."/>
            <person name="Saada N."/>
            <person name="Shang Y."/>
            <person name="Simmons D."/>
            <person name="Thornton R."/>
            <person name="Warren J."/>
            <person name="Weissenberger G."/>
            <person name="Zhang J."/>
            <person name="Zhang L."/>
            <person name="Zhou C."/>
            <person name="Zhu D."/>
            <person name="Muzny D."/>
            <person name="Worley K."/>
            <person name="Gibbs R."/>
        </authorList>
    </citation>
    <scope>NUCLEOTIDE SEQUENCE [LARGE SCALE GENOMIC DNA]</scope>
    <source>
        <strain evidence="12">ATCC 15826 / DSM 8339 / NCTC 10426 / 6573</strain>
    </source>
</reference>
<dbReference type="GO" id="GO:0005737">
    <property type="term" value="C:cytoplasm"/>
    <property type="evidence" value="ECO:0007669"/>
    <property type="project" value="UniProtKB-SubCell"/>
</dbReference>
<dbReference type="NCBIfam" id="TIGR00184">
    <property type="entry name" value="purA"/>
    <property type="match status" value="1"/>
</dbReference>
<dbReference type="Gene3D" id="3.40.440.10">
    <property type="entry name" value="Adenylosuccinate Synthetase, subunit A, domain 1"/>
    <property type="match status" value="1"/>
</dbReference>
<dbReference type="Proteomes" id="UP000004870">
    <property type="component" value="Unassembled WGS sequence"/>
</dbReference>
<comment type="cofactor">
    <cofactor evidence="8">
        <name>Mg(2+)</name>
        <dbReference type="ChEBI" id="CHEBI:18420"/>
    </cofactor>
    <text evidence="8">Binds 1 Mg(2+) ion per subunit.</text>
</comment>
<keyword evidence="12" id="KW-1185">Reference proteome</keyword>
<organism evidence="11 12">
    <name type="scientific">Cardiobacterium hominis (strain ATCC 15826 / DSM 8339 / NCTC 10426 / 6573)</name>
    <dbReference type="NCBI Taxonomy" id="638300"/>
    <lineage>
        <taxon>Bacteria</taxon>
        <taxon>Pseudomonadati</taxon>
        <taxon>Pseudomonadota</taxon>
        <taxon>Gammaproteobacteria</taxon>
        <taxon>Cardiobacteriales</taxon>
        <taxon>Cardiobacteriaceae</taxon>
        <taxon>Cardiobacterium</taxon>
    </lineage>
</organism>
<dbReference type="Gene3D" id="3.90.170.10">
    <property type="entry name" value="Adenylosuccinate Synthetase, subunit A, domain 3"/>
    <property type="match status" value="1"/>
</dbReference>
<feature type="binding site" description="in other chain" evidence="8">
    <location>
        <begin position="14"/>
        <end position="17"/>
    </location>
    <ligand>
        <name>IMP</name>
        <dbReference type="ChEBI" id="CHEBI:58053"/>
        <note>ligand shared between dimeric partners</note>
    </ligand>
</feature>
<dbReference type="GO" id="GO:0005525">
    <property type="term" value="F:GTP binding"/>
    <property type="evidence" value="ECO:0007669"/>
    <property type="project" value="UniProtKB-UniRule"/>
</dbReference>
<dbReference type="Pfam" id="PF00709">
    <property type="entry name" value="Adenylsucc_synt"/>
    <property type="match status" value="1"/>
</dbReference>
<feature type="binding site" description="in other chain" evidence="8">
    <location>
        <position position="225"/>
    </location>
    <ligand>
        <name>IMP</name>
        <dbReference type="ChEBI" id="CHEBI:58053"/>
        <note>ligand shared between dimeric partners</note>
    </ligand>
</feature>
<dbReference type="PANTHER" id="PTHR11846">
    <property type="entry name" value="ADENYLOSUCCINATE SYNTHETASE"/>
    <property type="match status" value="1"/>
</dbReference>
<comment type="caution">
    <text evidence="11">The sequence shown here is derived from an EMBL/GenBank/DDBJ whole genome shotgun (WGS) entry which is preliminary data.</text>
</comment>
<evidence type="ECO:0000256" key="7">
    <source>
        <dbReference type="ARBA" id="ARBA00023134"/>
    </source>
</evidence>
<dbReference type="Gene3D" id="1.10.300.10">
    <property type="entry name" value="Adenylosuccinate Synthetase, subunit A, domain 2"/>
    <property type="match status" value="1"/>
</dbReference>
<dbReference type="SUPFAM" id="SSF52540">
    <property type="entry name" value="P-loop containing nucleoside triphosphate hydrolases"/>
    <property type="match status" value="1"/>
</dbReference>
<feature type="active site" evidence="9">
    <location>
        <position position="141"/>
    </location>
</feature>
<comment type="pathway">
    <text evidence="8 10">Purine metabolism; AMP biosynthesis via de novo pathway; AMP from IMP: step 1/2.</text>
</comment>
<keyword evidence="6 8" id="KW-0460">Magnesium</keyword>
<keyword evidence="8" id="KW-0963">Cytoplasm</keyword>
<feature type="binding site" description="in other chain" evidence="8">
    <location>
        <position position="304"/>
    </location>
    <ligand>
        <name>IMP</name>
        <dbReference type="ChEBI" id="CHEBI:58053"/>
        <note>ligand shared between dimeric partners</note>
    </ligand>
</feature>
<keyword evidence="5 8" id="KW-0658">Purine biosynthesis</keyword>
<dbReference type="InterPro" id="IPR001114">
    <property type="entry name" value="Adenylosuccinate_synthetase"/>
</dbReference>
<protein>
    <recommendedName>
        <fullName evidence="8 10">Adenylosuccinate synthetase</fullName>
        <shortName evidence="8">AMPSase</shortName>
        <shortName evidence="8">AdSS</shortName>
        <ecNumber evidence="8 10">6.3.4.4</ecNumber>
    </recommendedName>
    <alternativeName>
        <fullName evidence="8">IMP--aspartate ligase</fullName>
    </alternativeName>
</protein>
<comment type="subunit">
    <text evidence="1 8">Homodimer.</text>
</comment>
<dbReference type="NCBIfam" id="NF002223">
    <property type="entry name" value="PRK01117.1"/>
    <property type="match status" value="1"/>
</dbReference>
<evidence type="ECO:0000256" key="3">
    <source>
        <dbReference type="ARBA" id="ARBA00022723"/>
    </source>
</evidence>
<dbReference type="GO" id="GO:0044208">
    <property type="term" value="P:'de novo' AMP biosynthetic process"/>
    <property type="evidence" value="ECO:0007669"/>
    <property type="project" value="UniProtKB-UniRule"/>
</dbReference>
<name>C8NCM3_CARH6</name>
<dbReference type="InterPro" id="IPR018220">
    <property type="entry name" value="Adenylosuccin_syn_GTP-bd"/>
</dbReference>
<keyword evidence="4 8" id="KW-0547">Nucleotide-binding</keyword>
<keyword evidence="2 8" id="KW-0436">Ligase</keyword>
<dbReference type="SMART" id="SM00788">
    <property type="entry name" value="Adenylsucc_synt"/>
    <property type="match status" value="1"/>
</dbReference>
<feature type="active site" description="Proton donor" evidence="8">
    <location>
        <position position="42"/>
    </location>
</feature>
<dbReference type="GeneID" id="84789872"/>
<dbReference type="EMBL" id="ACKY01000117">
    <property type="protein sequence ID" value="EEV87646.1"/>
    <property type="molecule type" value="Genomic_DNA"/>
</dbReference>
<dbReference type="InterPro" id="IPR027417">
    <property type="entry name" value="P-loop_NTPase"/>
</dbReference>
<comment type="function">
    <text evidence="8">Plays an important role in the de novo pathway of purine nucleotide biosynthesis. Catalyzes the first committed step in the biosynthesis of AMP from IMP.</text>
</comment>
<accession>C8NCM3</accession>
<dbReference type="InterPro" id="IPR042111">
    <property type="entry name" value="Adenylosuccinate_synth_dom3"/>
</dbReference>
<comment type="catalytic activity">
    <reaction evidence="8 10">
        <text>IMP + L-aspartate + GTP = N(6)-(1,2-dicarboxyethyl)-AMP + GDP + phosphate + 2 H(+)</text>
        <dbReference type="Rhea" id="RHEA:15753"/>
        <dbReference type="ChEBI" id="CHEBI:15378"/>
        <dbReference type="ChEBI" id="CHEBI:29991"/>
        <dbReference type="ChEBI" id="CHEBI:37565"/>
        <dbReference type="ChEBI" id="CHEBI:43474"/>
        <dbReference type="ChEBI" id="CHEBI:57567"/>
        <dbReference type="ChEBI" id="CHEBI:58053"/>
        <dbReference type="ChEBI" id="CHEBI:58189"/>
        <dbReference type="EC" id="6.3.4.4"/>
    </reaction>
</comment>
<keyword evidence="7 8" id="KW-0342">GTP-binding</keyword>
<dbReference type="AlphaFoldDB" id="C8NCM3"/>
<dbReference type="EC" id="6.3.4.4" evidence="8 10"/>
<feature type="binding site" evidence="8">
    <location>
        <begin position="41"/>
        <end position="43"/>
    </location>
    <ligand>
        <name>GTP</name>
        <dbReference type="ChEBI" id="CHEBI:37565"/>
    </ligand>
</feature>
<evidence type="ECO:0000256" key="5">
    <source>
        <dbReference type="ARBA" id="ARBA00022755"/>
    </source>
</evidence>
<comment type="subcellular location">
    <subcellularLocation>
        <location evidence="8">Cytoplasm</location>
    </subcellularLocation>
</comment>
<feature type="binding site" evidence="8">
    <location>
        <position position="14"/>
    </location>
    <ligand>
        <name>Mg(2+)</name>
        <dbReference type="ChEBI" id="CHEBI:18420"/>
    </ligand>
</feature>
<dbReference type="FunFam" id="1.10.300.10:FF:000001">
    <property type="entry name" value="Adenylosuccinate synthetase"/>
    <property type="match status" value="1"/>
</dbReference>
<feature type="binding site" description="in other chain" evidence="8">
    <location>
        <position position="240"/>
    </location>
    <ligand>
        <name>IMP</name>
        <dbReference type="ChEBI" id="CHEBI:58053"/>
        <note>ligand shared between dimeric partners</note>
    </ligand>
</feature>
<dbReference type="InterPro" id="IPR033128">
    <property type="entry name" value="Adenylosuccin_syn_Lys_AS"/>
</dbReference>
<evidence type="ECO:0000313" key="11">
    <source>
        <dbReference type="EMBL" id="EEV87646.1"/>
    </source>
</evidence>
<feature type="binding site" evidence="8">
    <location>
        <begin position="414"/>
        <end position="416"/>
    </location>
    <ligand>
        <name>GTP</name>
        <dbReference type="ChEBI" id="CHEBI:37565"/>
    </ligand>
</feature>
<evidence type="ECO:0000256" key="10">
    <source>
        <dbReference type="RuleBase" id="RU000520"/>
    </source>
</evidence>
<feature type="binding site" evidence="8">
    <location>
        <position position="306"/>
    </location>
    <ligand>
        <name>GTP</name>
        <dbReference type="ChEBI" id="CHEBI:37565"/>
    </ligand>
</feature>
<dbReference type="GO" id="GO:0046040">
    <property type="term" value="P:IMP metabolic process"/>
    <property type="evidence" value="ECO:0007669"/>
    <property type="project" value="TreeGrafter"/>
</dbReference>
<evidence type="ECO:0000256" key="9">
    <source>
        <dbReference type="PROSITE-ProRule" id="PRU10134"/>
    </source>
</evidence>
<dbReference type="RefSeq" id="WP_004142577.1">
    <property type="nucleotide sequence ID" value="NZ_GG694027.1"/>
</dbReference>
<gene>
    <name evidence="8 11" type="primary">purA</name>
    <name evidence="11" type="ORF">HMPREF0198_2251</name>
</gene>
<dbReference type="PROSITE" id="PS01266">
    <property type="entry name" value="ADENYLOSUCCIN_SYN_1"/>
    <property type="match status" value="1"/>
</dbReference>
<evidence type="ECO:0000256" key="1">
    <source>
        <dbReference type="ARBA" id="ARBA00011738"/>
    </source>
</evidence>
<feature type="binding site" evidence="8">
    <location>
        <position position="41"/>
    </location>
    <ligand>
        <name>Mg(2+)</name>
        <dbReference type="ChEBI" id="CHEBI:18420"/>
    </ligand>
</feature>
<sequence length="430" mass="46181">MSTNLVVIGAQWGDEGKGKIVDLLTEKAGAVVRYQGGHNAGHTLVIDGKKTVLHLIPAGILHAGVKSYIGNGVVLCLRALFTEIAALEAAGVPVMERLHISPACALILPSHSALDQAREAARGANKIGTTGRGIGPAYEDKIARRGLRLADLMHPETFRERLRELMDFHNFQLEHYYHAAPVSYDDVASEWLAYAARVRPLITDVTLAAYRHREAGDHIIFEGAQGAMLDIDHGTYPFVTSSSTAAGGAATGSGVGPRHLDYILGIAKAYSTRVGGGPFPTELLDATGKHLAEVGHEYGATTGRARRCGWIDLPALRRAIYNSSISGLCLTKLDVLDALPQIQVCTHYDMDGERLDVAPVGADELARCQPVYQTLPGWQSDTVGITDYSALPEKARAYIAYLENALGLPIAIVSTGPDRVHTIQRETLLG</sequence>